<reference evidence="2" key="1">
    <citation type="submission" date="2016-10" db="EMBL/GenBank/DDBJ databases">
        <authorList>
            <person name="Varghese N."/>
            <person name="Submissions S."/>
        </authorList>
    </citation>
    <scope>NUCLEOTIDE SEQUENCE [LARGE SCALE GENOMIC DNA]</scope>
    <source>
        <strain evidence="2">DSM 3695</strain>
    </source>
</reference>
<dbReference type="SUPFAM" id="SSF46955">
    <property type="entry name" value="Putative DNA-binding domain"/>
    <property type="match status" value="1"/>
</dbReference>
<dbReference type="OrthoDB" id="1524679at2"/>
<dbReference type="Proteomes" id="UP000199310">
    <property type="component" value="Unassembled WGS sequence"/>
</dbReference>
<keyword evidence="2" id="KW-1185">Reference proteome</keyword>
<evidence type="ECO:0000313" key="2">
    <source>
        <dbReference type="Proteomes" id="UP000199310"/>
    </source>
</evidence>
<sequence length="87" mass="9872">MAKEIITLQDLEVFKADLLKEIKALMDGRLQQNKKWLKSYQVRELLGISAGTLQTMRINGTLPFSKIGGLIFYDADLVNEVMSKGKR</sequence>
<name>A0A1I0SE94_9BACT</name>
<organism evidence="1 2">
    <name type="scientific">Chitinophaga arvensicola</name>
    <dbReference type="NCBI Taxonomy" id="29529"/>
    <lineage>
        <taxon>Bacteria</taxon>
        <taxon>Pseudomonadati</taxon>
        <taxon>Bacteroidota</taxon>
        <taxon>Chitinophagia</taxon>
        <taxon>Chitinophagales</taxon>
        <taxon>Chitinophagaceae</taxon>
        <taxon>Chitinophaga</taxon>
    </lineage>
</organism>
<accession>A0A1I0SE94</accession>
<gene>
    <name evidence="1" type="ORF">SAMN04488122_6794</name>
</gene>
<proteinExistence type="predicted"/>
<dbReference type="EMBL" id="FOJG01000003">
    <property type="protein sequence ID" value="SEW57460.1"/>
    <property type="molecule type" value="Genomic_DNA"/>
</dbReference>
<dbReference type="RefSeq" id="WP_089904816.1">
    <property type="nucleotide sequence ID" value="NZ_FOJG01000003.1"/>
</dbReference>
<dbReference type="STRING" id="29529.SAMN04488122_6794"/>
<dbReference type="AlphaFoldDB" id="A0A1I0SE94"/>
<dbReference type="InterPro" id="IPR009061">
    <property type="entry name" value="DNA-bd_dom_put_sf"/>
</dbReference>
<protein>
    <recommendedName>
        <fullName evidence="3">Helix-turn-helix domain-containing protein</fullName>
    </recommendedName>
</protein>
<dbReference type="PANTHER" id="PTHR34585">
    <property type="match status" value="1"/>
</dbReference>
<evidence type="ECO:0008006" key="3">
    <source>
        <dbReference type="Google" id="ProtNLM"/>
    </source>
</evidence>
<evidence type="ECO:0000313" key="1">
    <source>
        <dbReference type="EMBL" id="SEW57460.1"/>
    </source>
</evidence>
<dbReference type="PANTHER" id="PTHR34585:SF22">
    <property type="entry name" value="HELIX-TURN-HELIX DOMAIN-CONTAINING PROTEIN"/>
    <property type="match status" value="1"/>
</dbReference>